<keyword evidence="2" id="KW-1185">Reference proteome</keyword>
<evidence type="ECO:0000313" key="1">
    <source>
        <dbReference type="EMBL" id="MBM7563003.1"/>
    </source>
</evidence>
<organism evidence="1 2">
    <name type="scientific">Fusibacter tunisiensis</name>
    <dbReference type="NCBI Taxonomy" id="1008308"/>
    <lineage>
        <taxon>Bacteria</taxon>
        <taxon>Bacillati</taxon>
        <taxon>Bacillota</taxon>
        <taxon>Clostridia</taxon>
        <taxon>Eubacteriales</taxon>
        <taxon>Eubacteriales Family XII. Incertae Sedis</taxon>
        <taxon>Fusibacter</taxon>
    </lineage>
</organism>
<name>A0ABS2MUB0_9FIRM</name>
<proteinExistence type="predicted"/>
<gene>
    <name evidence="1" type="ORF">JOC49_002577</name>
</gene>
<accession>A0ABS2MUB0</accession>
<dbReference type="Proteomes" id="UP000767854">
    <property type="component" value="Unassembled WGS sequence"/>
</dbReference>
<evidence type="ECO:0000313" key="2">
    <source>
        <dbReference type="Proteomes" id="UP000767854"/>
    </source>
</evidence>
<reference evidence="1 2" key="1">
    <citation type="submission" date="2021-01" db="EMBL/GenBank/DDBJ databases">
        <title>Genomic Encyclopedia of Type Strains, Phase IV (KMG-IV): sequencing the most valuable type-strain genomes for metagenomic binning, comparative biology and taxonomic classification.</title>
        <authorList>
            <person name="Goeker M."/>
        </authorList>
    </citation>
    <scope>NUCLEOTIDE SEQUENCE [LARGE SCALE GENOMIC DNA]</scope>
    <source>
        <strain evidence="1 2">DSM 24436</strain>
    </source>
</reference>
<dbReference type="EMBL" id="JAFBDT010000046">
    <property type="protein sequence ID" value="MBM7563003.1"/>
    <property type="molecule type" value="Genomic_DNA"/>
</dbReference>
<comment type="caution">
    <text evidence="1">The sequence shown here is derived from an EMBL/GenBank/DDBJ whole genome shotgun (WGS) entry which is preliminary data.</text>
</comment>
<dbReference type="RefSeq" id="WP_204665427.1">
    <property type="nucleotide sequence ID" value="NZ_JAFBDT010000046.1"/>
</dbReference>
<sequence>MKKRENTPWYKLDNAGKLYPSIATARVSTVYRLTVVLTEKVDHNLLQQALNHTAADFPLFNVKLRKGLFWFYFEHTSEVPSVHKERFYPCTSLSITGNQPMTYKVMYYNNRILIEMSHAMADGAGVMAFMKTLVKNYYRRLHNLEMPSHPMPLEFAEDASRRYYEKKIPVPSKVPKAYHFPFKLIENGEYRVIDGIISAKAFKTLSKQYGTSPTKMMLCLFFEAIQDYVIETGTLPKKPIIINTPVNLRSIFPSQTLRNFFVSITPQIDLRLGTYTRNELLQYLDSYFRLAITEKNLKKYIARNVRNEDFWHVRLIPLAIKNLIIPIIYNYYGESSYTSSISNLGNIGLDPPYDQIVSRLSVLPPPSEGNILKATITTYKNNMSITFGSLTDNHIIEKLFFQRLRKEGINVKIETNFR</sequence>
<protein>
    <submittedName>
        <fullName evidence="1">NRPS condensation-like uncharacterized protein</fullName>
    </submittedName>
</protein>